<gene>
    <name evidence="2" type="ORF">CWS72_04815</name>
</gene>
<organism evidence="2 3">
    <name type="scientific">Telmatospirillum siberiense</name>
    <dbReference type="NCBI Taxonomy" id="382514"/>
    <lineage>
        <taxon>Bacteria</taxon>
        <taxon>Pseudomonadati</taxon>
        <taxon>Pseudomonadota</taxon>
        <taxon>Alphaproteobacteria</taxon>
        <taxon>Rhodospirillales</taxon>
        <taxon>Rhodospirillaceae</taxon>
        <taxon>Telmatospirillum</taxon>
    </lineage>
</organism>
<dbReference type="EMBL" id="PIUM01000003">
    <property type="protein sequence ID" value="PKU25880.1"/>
    <property type="molecule type" value="Genomic_DNA"/>
</dbReference>
<dbReference type="OrthoDB" id="420194at2"/>
<protein>
    <recommendedName>
        <fullName evidence="1">Prolyl 4-hydroxylase alpha subunit Fe(2+) 2OG dioxygenase domain-containing protein</fullName>
    </recommendedName>
</protein>
<sequence length="255" mass="28528">MRSVFSRLSVDNLRTDPFPHLVADDVLPADLYRELSDDFPPFSVIAWDGPPPNNKRYPLSAHLAFGNERVPAVWRDFLELHSSPATLAEVDALLAPHWDPAMLRCLDGHVRGHEYGLYGRDRAEPGRVLQDARLEINTPVSMTPGTPRGPHLDTRNRLFTGLFYVRDPADRSAGGDLVLYRWRGAIPSRIDAFAFPDDLVEPVATIPYRANRLVLFPQSLAALHGVSPRAVTPATRRYVFITAEIGEDWLTPCVS</sequence>
<evidence type="ECO:0000259" key="1">
    <source>
        <dbReference type="Pfam" id="PF13640"/>
    </source>
</evidence>
<comment type="caution">
    <text evidence="2">The sequence shown here is derived from an EMBL/GenBank/DDBJ whole genome shotgun (WGS) entry which is preliminary data.</text>
</comment>
<dbReference type="Gene3D" id="2.60.120.620">
    <property type="entry name" value="q2cbj1_9rhob like domain"/>
    <property type="match status" value="1"/>
</dbReference>
<dbReference type="Pfam" id="PF13640">
    <property type="entry name" value="2OG-FeII_Oxy_3"/>
    <property type="match status" value="1"/>
</dbReference>
<keyword evidence="3" id="KW-1185">Reference proteome</keyword>
<evidence type="ECO:0000313" key="2">
    <source>
        <dbReference type="EMBL" id="PKU25880.1"/>
    </source>
</evidence>
<proteinExistence type="predicted"/>
<name>A0A2N3PZP9_9PROT</name>
<feature type="domain" description="Prolyl 4-hydroxylase alpha subunit Fe(2+) 2OG dioxygenase" evidence="1">
    <location>
        <begin position="147"/>
        <end position="239"/>
    </location>
</feature>
<evidence type="ECO:0000313" key="3">
    <source>
        <dbReference type="Proteomes" id="UP000233293"/>
    </source>
</evidence>
<dbReference type="InterPro" id="IPR044862">
    <property type="entry name" value="Pro_4_hyd_alph_FE2OG_OXY"/>
</dbReference>
<dbReference type="AlphaFoldDB" id="A0A2N3PZP9"/>
<accession>A0A2N3PZP9</accession>
<dbReference type="RefSeq" id="WP_101249424.1">
    <property type="nucleotide sequence ID" value="NZ_PIUM01000003.1"/>
</dbReference>
<dbReference type="Proteomes" id="UP000233293">
    <property type="component" value="Unassembled WGS sequence"/>
</dbReference>
<reference evidence="3" key="1">
    <citation type="submission" date="2017-12" db="EMBL/GenBank/DDBJ databases">
        <title>Draft genome sequence of Telmatospirillum siberiense 26-4b1T, an acidotolerant peatland alphaproteobacterium potentially involved in sulfur cycling.</title>
        <authorList>
            <person name="Hausmann B."/>
            <person name="Pjevac P."/>
            <person name="Schreck K."/>
            <person name="Herbold C.W."/>
            <person name="Daims H."/>
            <person name="Wagner M."/>
            <person name="Pester M."/>
            <person name="Loy A."/>
        </authorList>
    </citation>
    <scope>NUCLEOTIDE SEQUENCE [LARGE SCALE GENOMIC DNA]</scope>
    <source>
        <strain evidence="3">26-4b1</strain>
    </source>
</reference>